<feature type="transmembrane region" description="Helical" evidence="2">
    <location>
        <begin position="88"/>
        <end position="113"/>
    </location>
</feature>
<evidence type="ECO:0000313" key="4">
    <source>
        <dbReference type="Proteomes" id="UP000700596"/>
    </source>
</evidence>
<feature type="transmembrane region" description="Helical" evidence="2">
    <location>
        <begin position="133"/>
        <end position="161"/>
    </location>
</feature>
<protein>
    <submittedName>
        <fullName evidence="3">Uncharacterized protein</fullName>
    </submittedName>
</protein>
<keyword evidence="4" id="KW-1185">Reference proteome</keyword>
<sequence length="235" mass="26005">MAGKCSSTPGERALRIFPLIGFIPALILLIVSGVIARAILCFILFVPLVHTLFSSLAYLYLARQNRKNHGLDGAPNGLRLVLHNLCTFWLWPISDLAHALTYLGLLIGIWVTMTRNNHHYSYYYYQSDAPDAMLVAYATVVPLFNMTSHFYLAVVGIFIWLRRLSTPSACANCGHAPGQTRRVGPVMGAQKVRDGATYSLLGERSYEYDDDAVRASLESGPSEPRPTEETAANKV</sequence>
<proteinExistence type="predicted"/>
<comment type="caution">
    <text evidence="3">The sequence shown here is derived from an EMBL/GenBank/DDBJ whole genome shotgun (WGS) entry which is preliminary data.</text>
</comment>
<feature type="transmembrane region" description="Helical" evidence="2">
    <location>
        <begin position="42"/>
        <end position="61"/>
    </location>
</feature>
<evidence type="ECO:0000256" key="2">
    <source>
        <dbReference type="SAM" id="Phobius"/>
    </source>
</evidence>
<accession>A0A9P9EIY2</accession>
<organism evidence="3 4">
    <name type="scientific">Dendryphion nanum</name>
    <dbReference type="NCBI Taxonomy" id="256645"/>
    <lineage>
        <taxon>Eukaryota</taxon>
        <taxon>Fungi</taxon>
        <taxon>Dikarya</taxon>
        <taxon>Ascomycota</taxon>
        <taxon>Pezizomycotina</taxon>
        <taxon>Dothideomycetes</taxon>
        <taxon>Pleosporomycetidae</taxon>
        <taxon>Pleosporales</taxon>
        <taxon>Torulaceae</taxon>
        <taxon>Dendryphion</taxon>
    </lineage>
</organism>
<evidence type="ECO:0000256" key="1">
    <source>
        <dbReference type="SAM" id="MobiDB-lite"/>
    </source>
</evidence>
<feature type="transmembrane region" description="Helical" evidence="2">
    <location>
        <begin position="16"/>
        <end position="36"/>
    </location>
</feature>
<dbReference type="EMBL" id="JAGMWT010000001">
    <property type="protein sequence ID" value="KAH7138322.1"/>
    <property type="molecule type" value="Genomic_DNA"/>
</dbReference>
<keyword evidence="2" id="KW-0472">Membrane</keyword>
<feature type="region of interest" description="Disordered" evidence="1">
    <location>
        <begin position="212"/>
        <end position="235"/>
    </location>
</feature>
<reference evidence="3" key="1">
    <citation type="journal article" date="2021" name="Nat. Commun.">
        <title>Genetic determinants of endophytism in the Arabidopsis root mycobiome.</title>
        <authorList>
            <person name="Mesny F."/>
            <person name="Miyauchi S."/>
            <person name="Thiergart T."/>
            <person name="Pickel B."/>
            <person name="Atanasova L."/>
            <person name="Karlsson M."/>
            <person name="Huettel B."/>
            <person name="Barry K.W."/>
            <person name="Haridas S."/>
            <person name="Chen C."/>
            <person name="Bauer D."/>
            <person name="Andreopoulos W."/>
            <person name="Pangilinan J."/>
            <person name="LaButti K."/>
            <person name="Riley R."/>
            <person name="Lipzen A."/>
            <person name="Clum A."/>
            <person name="Drula E."/>
            <person name="Henrissat B."/>
            <person name="Kohler A."/>
            <person name="Grigoriev I.V."/>
            <person name="Martin F.M."/>
            <person name="Hacquard S."/>
        </authorList>
    </citation>
    <scope>NUCLEOTIDE SEQUENCE</scope>
    <source>
        <strain evidence="3">MPI-CAGE-CH-0243</strain>
    </source>
</reference>
<keyword evidence="2" id="KW-0812">Transmembrane</keyword>
<dbReference type="AlphaFoldDB" id="A0A9P9EIY2"/>
<evidence type="ECO:0000313" key="3">
    <source>
        <dbReference type="EMBL" id="KAH7138322.1"/>
    </source>
</evidence>
<name>A0A9P9EIY2_9PLEO</name>
<keyword evidence="2" id="KW-1133">Transmembrane helix</keyword>
<dbReference type="Proteomes" id="UP000700596">
    <property type="component" value="Unassembled WGS sequence"/>
</dbReference>
<gene>
    <name evidence="3" type="ORF">B0J11DRAFT_514114</name>
</gene>